<evidence type="ECO:0000259" key="11">
    <source>
        <dbReference type="PROSITE" id="PS50262"/>
    </source>
</evidence>
<feature type="transmembrane region" description="Helical" evidence="10">
    <location>
        <begin position="129"/>
        <end position="150"/>
    </location>
</feature>
<protein>
    <submittedName>
        <fullName evidence="12">Galanin receptor type 1-like protein</fullName>
    </submittedName>
</protein>
<dbReference type="GO" id="GO:0004930">
    <property type="term" value="F:G protein-coupled receptor activity"/>
    <property type="evidence" value="ECO:0007669"/>
    <property type="project" value="UniProtKB-KW"/>
</dbReference>
<dbReference type="OrthoDB" id="6408895at2759"/>
<gene>
    <name evidence="12" type="ORF">B4U80_09210</name>
</gene>
<dbReference type="InterPro" id="IPR017452">
    <property type="entry name" value="GPCR_Rhodpsn_7TM"/>
</dbReference>
<feature type="transmembrane region" description="Helical" evidence="10">
    <location>
        <begin position="228"/>
        <end position="248"/>
    </location>
</feature>
<dbReference type="AlphaFoldDB" id="A0A443SB46"/>
<dbReference type="PANTHER" id="PTHR45695">
    <property type="entry name" value="LEUCOKININ RECEPTOR-RELATED"/>
    <property type="match status" value="1"/>
</dbReference>
<sequence length="374" mass="42994">MCVDKVEFIEINWIFEEIYENTSMYLEVYNWSLNNVPRFNAILTLAKVCGYVIMCLSIIGIIMNLVVITVLINNRKEGNTTTIFILSLAFSDIIIVLISGPLSTANLLYGDWALEEWFGAFGATFFCKIFHMFYTYSVIGSSFTLCFMTAERFFAIYYPLQFRKHRTQRKALKCVVGTWLFTTMITAPTLLYSDVKLTPTGCRRCYTGYPGKHFLNKLYYISWIDSMMTFYIPLTIITALNIAILVKITRMGHLWNKGNKSAIRRGNKTTIMIALIVCGFAVCWFPFQCLYLLNMIPVLRQKFPPEYLLMGYTLGFANSCLNPIIYSLLSEKFRKSCTNTYRKFKVSITITHSTSSTNAASKHRPSKDQIQTPL</sequence>
<dbReference type="Proteomes" id="UP000288716">
    <property type="component" value="Unassembled WGS sequence"/>
</dbReference>
<keyword evidence="13" id="KW-1185">Reference proteome</keyword>
<keyword evidence="8 9" id="KW-0807">Transducer</keyword>
<dbReference type="PROSITE" id="PS50262">
    <property type="entry name" value="G_PROTEIN_RECEP_F1_2"/>
    <property type="match status" value="1"/>
</dbReference>
<evidence type="ECO:0000256" key="4">
    <source>
        <dbReference type="ARBA" id="ARBA00022989"/>
    </source>
</evidence>
<keyword evidence="3 9" id="KW-0812">Transmembrane</keyword>
<evidence type="ECO:0000256" key="7">
    <source>
        <dbReference type="ARBA" id="ARBA00023170"/>
    </source>
</evidence>
<feature type="transmembrane region" description="Helical" evidence="10">
    <location>
        <begin position="269"/>
        <end position="287"/>
    </location>
</feature>
<feature type="transmembrane region" description="Helical" evidence="10">
    <location>
        <begin position="51"/>
        <end position="72"/>
    </location>
</feature>
<keyword evidence="6 10" id="KW-0472">Membrane</keyword>
<evidence type="ECO:0000256" key="3">
    <source>
        <dbReference type="ARBA" id="ARBA00022692"/>
    </source>
</evidence>
<feature type="domain" description="G-protein coupled receptors family 1 profile" evidence="11">
    <location>
        <begin position="63"/>
        <end position="326"/>
    </location>
</feature>
<dbReference type="PRINTS" id="PR00237">
    <property type="entry name" value="GPCRRHODOPSN"/>
</dbReference>
<proteinExistence type="inferred from homology"/>
<organism evidence="12 13">
    <name type="scientific">Leptotrombidium deliense</name>
    <dbReference type="NCBI Taxonomy" id="299467"/>
    <lineage>
        <taxon>Eukaryota</taxon>
        <taxon>Metazoa</taxon>
        <taxon>Ecdysozoa</taxon>
        <taxon>Arthropoda</taxon>
        <taxon>Chelicerata</taxon>
        <taxon>Arachnida</taxon>
        <taxon>Acari</taxon>
        <taxon>Acariformes</taxon>
        <taxon>Trombidiformes</taxon>
        <taxon>Prostigmata</taxon>
        <taxon>Anystina</taxon>
        <taxon>Parasitengona</taxon>
        <taxon>Trombiculoidea</taxon>
        <taxon>Trombiculidae</taxon>
        <taxon>Leptotrombidium</taxon>
    </lineage>
</organism>
<dbReference type="PANTHER" id="PTHR45695:SF9">
    <property type="entry name" value="LEUCOKININ RECEPTOR"/>
    <property type="match status" value="1"/>
</dbReference>
<dbReference type="STRING" id="299467.A0A443SB46"/>
<evidence type="ECO:0000256" key="5">
    <source>
        <dbReference type="ARBA" id="ARBA00023040"/>
    </source>
</evidence>
<comment type="caution">
    <text evidence="12">The sequence shown here is derived from an EMBL/GenBank/DDBJ whole genome shotgun (WGS) entry which is preliminary data.</text>
</comment>
<keyword evidence="4 10" id="KW-1133">Transmembrane helix</keyword>
<name>A0A443SB46_9ACAR</name>
<evidence type="ECO:0000256" key="1">
    <source>
        <dbReference type="ARBA" id="ARBA00004141"/>
    </source>
</evidence>
<evidence type="ECO:0000256" key="9">
    <source>
        <dbReference type="RuleBase" id="RU000688"/>
    </source>
</evidence>
<reference evidence="12 13" key="1">
    <citation type="journal article" date="2018" name="Gigascience">
        <title>Genomes of trombidid mites reveal novel predicted allergens and laterally-transferred genes associated with secondary metabolism.</title>
        <authorList>
            <person name="Dong X."/>
            <person name="Chaisiri K."/>
            <person name="Xia D."/>
            <person name="Armstrong S.D."/>
            <person name="Fang Y."/>
            <person name="Donnelly M.J."/>
            <person name="Kadowaki T."/>
            <person name="McGarry J.W."/>
            <person name="Darby A.C."/>
            <person name="Makepeace B.L."/>
        </authorList>
    </citation>
    <scope>NUCLEOTIDE SEQUENCE [LARGE SCALE GENOMIC DNA]</scope>
    <source>
        <strain evidence="12">UoL-UT</strain>
    </source>
</reference>
<feature type="transmembrane region" description="Helical" evidence="10">
    <location>
        <begin position="84"/>
        <end position="109"/>
    </location>
</feature>
<evidence type="ECO:0000313" key="13">
    <source>
        <dbReference type="Proteomes" id="UP000288716"/>
    </source>
</evidence>
<dbReference type="CDD" id="cd00637">
    <property type="entry name" value="7tm_classA_rhodopsin-like"/>
    <property type="match status" value="1"/>
</dbReference>
<dbReference type="InterPro" id="IPR000276">
    <property type="entry name" value="GPCR_Rhodpsn"/>
</dbReference>
<dbReference type="Pfam" id="PF00001">
    <property type="entry name" value="7tm_1"/>
    <property type="match status" value="1"/>
</dbReference>
<evidence type="ECO:0000256" key="2">
    <source>
        <dbReference type="ARBA" id="ARBA00010663"/>
    </source>
</evidence>
<evidence type="ECO:0000313" key="12">
    <source>
        <dbReference type="EMBL" id="RWS24737.1"/>
    </source>
</evidence>
<dbReference type="SUPFAM" id="SSF81321">
    <property type="entry name" value="Family A G protein-coupled receptor-like"/>
    <property type="match status" value="1"/>
</dbReference>
<feature type="transmembrane region" description="Helical" evidence="10">
    <location>
        <begin position="171"/>
        <end position="191"/>
    </location>
</feature>
<keyword evidence="5 9" id="KW-0297">G-protein coupled receptor</keyword>
<evidence type="ECO:0000256" key="6">
    <source>
        <dbReference type="ARBA" id="ARBA00023136"/>
    </source>
</evidence>
<dbReference type="GO" id="GO:0005886">
    <property type="term" value="C:plasma membrane"/>
    <property type="evidence" value="ECO:0007669"/>
    <property type="project" value="TreeGrafter"/>
</dbReference>
<keyword evidence="7 9" id="KW-0675">Receptor</keyword>
<accession>A0A443SB46</accession>
<comment type="similarity">
    <text evidence="2 9">Belongs to the G-protein coupled receptor 1 family.</text>
</comment>
<evidence type="ECO:0000256" key="8">
    <source>
        <dbReference type="ARBA" id="ARBA00023224"/>
    </source>
</evidence>
<dbReference type="EMBL" id="NCKV01004469">
    <property type="protein sequence ID" value="RWS24737.1"/>
    <property type="molecule type" value="Genomic_DNA"/>
</dbReference>
<comment type="subcellular location">
    <subcellularLocation>
        <location evidence="1">Membrane</location>
        <topology evidence="1">Multi-pass membrane protein</topology>
    </subcellularLocation>
</comment>
<dbReference type="Gene3D" id="1.20.1070.10">
    <property type="entry name" value="Rhodopsin 7-helix transmembrane proteins"/>
    <property type="match status" value="1"/>
</dbReference>
<dbReference type="PROSITE" id="PS00237">
    <property type="entry name" value="G_PROTEIN_RECEP_F1_1"/>
    <property type="match status" value="1"/>
</dbReference>
<feature type="transmembrane region" description="Helical" evidence="10">
    <location>
        <begin position="307"/>
        <end position="329"/>
    </location>
</feature>
<evidence type="ECO:0000256" key="10">
    <source>
        <dbReference type="SAM" id="Phobius"/>
    </source>
</evidence>
<dbReference type="VEuPathDB" id="VectorBase:LDEU007305"/>